<dbReference type="GeneID" id="113458096"/>
<dbReference type="Proteomes" id="UP000694915">
    <property type="component" value="Unplaced"/>
</dbReference>
<proteinExistence type="predicted"/>
<organism evidence="2 3">
    <name type="scientific">Microtus ochrogaster</name>
    <name type="common">Prairie vole</name>
    <dbReference type="NCBI Taxonomy" id="79684"/>
    <lineage>
        <taxon>Eukaryota</taxon>
        <taxon>Metazoa</taxon>
        <taxon>Chordata</taxon>
        <taxon>Craniata</taxon>
        <taxon>Vertebrata</taxon>
        <taxon>Euteleostomi</taxon>
        <taxon>Mammalia</taxon>
        <taxon>Eutheria</taxon>
        <taxon>Euarchontoglires</taxon>
        <taxon>Glires</taxon>
        <taxon>Rodentia</taxon>
        <taxon>Myomorpha</taxon>
        <taxon>Muroidea</taxon>
        <taxon>Cricetidae</taxon>
        <taxon>Arvicolinae</taxon>
        <taxon>Microtus</taxon>
    </lineage>
</organism>
<gene>
    <name evidence="3" type="primary">Smim26</name>
</gene>
<evidence type="ECO:0000256" key="1">
    <source>
        <dbReference type="SAM" id="Phobius"/>
    </source>
</evidence>
<evidence type="ECO:0000313" key="3">
    <source>
        <dbReference type="RefSeq" id="XP_026644238.1"/>
    </source>
</evidence>
<dbReference type="RefSeq" id="XP_026644238.1">
    <property type="nucleotide sequence ID" value="XM_026788437.1"/>
</dbReference>
<name>A0ABM1UQH6_MICOH</name>
<feature type="transmembrane region" description="Helical" evidence="1">
    <location>
        <begin position="12"/>
        <end position="31"/>
    </location>
</feature>
<keyword evidence="1" id="KW-1133">Transmembrane helix</keyword>
<protein>
    <submittedName>
        <fullName evidence="3">Small integral membrane protein 26</fullName>
    </submittedName>
</protein>
<accession>A0ABM1UQH6</accession>
<evidence type="ECO:0000313" key="2">
    <source>
        <dbReference type="Proteomes" id="UP000694915"/>
    </source>
</evidence>
<dbReference type="InterPro" id="IPR038831">
    <property type="entry name" value="SMIM26"/>
</dbReference>
<keyword evidence="1" id="KW-0472">Membrane</keyword>
<sequence>MRPERAVIWYRRMSMVYAFGAWWVLGSVIFLTRRQKEPGYGEEQKDGWRDEAPLATCEDSDFDREISESLDEPHVQTSVKYPNSFISVTQRITDHLKSWTGGPRPQS</sequence>
<keyword evidence="1" id="KW-0812">Transmembrane</keyword>
<dbReference type="PANTHER" id="PTHR40386:SF1">
    <property type="entry name" value="SMALL INTEGRAL MEMBRANE PROTEIN 26"/>
    <property type="match status" value="1"/>
</dbReference>
<dbReference type="PANTHER" id="PTHR40386">
    <property type="entry name" value="SMALL INTEGRAL MEMBRANE PROTEIN 26"/>
    <property type="match status" value="1"/>
</dbReference>
<reference evidence="3" key="1">
    <citation type="submission" date="2025-08" db="UniProtKB">
        <authorList>
            <consortium name="RefSeq"/>
        </authorList>
    </citation>
    <scope>IDENTIFICATION</scope>
</reference>
<keyword evidence="2" id="KW-1185">Reference proteome</keyword>